<keyword evidence="1" id="KW-0479">Metal-binding</keyword>
<evidence type="ECO:0000256" key="2">
    <source>
        <dbReference type="ARBA" id="ARBA00023004"/>
    </source>
</evidence>
<dbReference type="SUPFAM" id="SSF51197">
    <property type="entry name" value="Clavaminate synthase-like"/>
    <property type="match status" value="1"/>
</dbReference>
<feature type="region of interest" description="Disordered" evidence="4">
    <location>
        <begin position="385"/>
        <end position="415"/>
    </location>
</feature>
<dbReference type="GO" id="GO:0016706">
    <property type="term" value="F:2-oxoglutarate-dependent dioxygenase activity"/>
    <property type="evidence" value="ECO:0007669"/>
    <property type="project" value="UniProtKB-ARBA"/>
</dbReference>
<feature type="region of interest" description="Disordered" evidence="4">
    <location>
        <begin position="210"/>
        <end position="241"/>
    </location>
</feature>
<dbReference type="EMBL" id="JACGWM010000012">
    <property type="protein sequence ID" value="KAL0337434.1"/>
    <property type="molecule type" value="Genomic_DNA"/>
</dbReference>
<reference evidence="7" key="1">
    <citation type="submission" date="2020-06" db="EMBL/GenBank/DDBJ databases">
        <authorList>
            <person name="Li T."/>
            <person name="Hu X."/>
            <person name="Zhang T."/>
            <person name="Song X."/>
            <person name="Zhang H."/>
            <person name="Dai N."/>
            <person name="Sheng W."/>
            <person name="Hou X."/>
            <person name="Wei L."/>
        </authorList>
    </citation>
    <scope>NUCLEOTIDE SEQUENCE</scope>
    <source>
        <strain evidence="7">KEN8</strain>
        <tissue evidence="7">Leaf</tissue>
    </source>
</reference>
<feature type="domain" description="Non-haem dioxygenase N-terminal" evidence="6">
    <location>
        <begin position="11"/>
        <end position="80"/>
    </location>
</feature>
<evidence type="ECO:0000256" key="3">
    <source>
        <dbReference type="SAM" id="Coils"/>
    </source>
</evidence>
<feature type="domain" description="Myb/SANT-like DNA-binding" evidence="5">
    <location>
        <begin position="263"/>
        <end position="349"/>
    </location>
</feature>
<dbReference type="InterPro" id="IPR027443">
    <property type="entry name" value="IPNS-like_sf"/>
</dbReference>
<reference evidence="7" key="2">
    <citation type="journal article" date="2024" name="Plant">
        <title>Genomic evolution and insights into agronomic trait innovations of Sesamum species.</title>
        <authorList>
            <person name="Miao H."/>
            <person name="Wang L."/>
            <person name="Qu L."/>
            <person name="Liu H."/>
            <person name="Sun Y."/>
            <person name="Le M."/>
            <person name="Wang Q."/>
            <person name="Wei S."/>
            <person name="Zheng Y."/>
            <person name="Lin W."/>
            <person name="Duan Y."/>
            <person name="Cao H."/>
            <person name="Xiong S."/>
            <person name="Wang X."/>
            <person name="Wei L."/>
            <person name="Li C."/>
            <person name="Ma Q."/>
            <person name="Ju M."/>
            <person name="Zhao R."/>
            <person name="Li G."/>
            <person name="Mu C."/>
            <person name="Tian Q."/>
            <person name="Mei H."/>
            <person name="Zhang T."/>
            <person name="Gao T."/>
            <person name="Zhang H."/>
        </authorList>
    </citation>
    <scope>NUCLEOTIDE SEQUENCE</scope>
    <source>
        <strain evidence="7">KEN8</strain>
    </source>
</reference>
<dbReference type="Gene3D" id="1.10.10.60">
    <property type="entry name" value="Homeodomain-like"/>
    <property type="match status" value="1"/>
</dbReference>
<proteinExistence type="predicted"/>
<feature type="coiled-coil region" evidence="3">
    <location>
        <begin position="431"/>
        <end position="462"/>
    </location>
</feature>
<dbReference type="Pfam" id="PF13837">
    <property type="entry name" value="Myb_DNA-bind_4"/>
    <property type="match status" value="1"/>
</dbReference>
<organism evidence="7">
    <name type="scientific">Sesamum calycinum</name>
    <dbReference type="NCBI Taxonomy" id="2727403"/>
    <lineage>
        <taxon>Eukaryota</taxon>
        <taxon>Viridiplantae</taxon>
        <taxon>Streptophyta</taxon>
        <taxon>Embryophyta</taxon>
        <taxon>Tracheophyta</taxon>
        <taxon>Spermatophyta</taxon>
        <taxon>Magnoliopsida</taxon>
        <taxon>eudicotyledons</taxon>
        <taxon>Gunneridae</taxon>
        <taxon>Pentapetalae</taxon>
        <taxon>asterids</taxon>
        <taxon>lamiids</taxon>
        <taxon>Lamiales</taxon>
        <taxon>Pedaliaceae</taxon>
        <taxon>Sesamum</taxon>
    </lineage>
</organism>
<evidence type="ECO:0000313" key="7">
    <source>
        <dbReference type="EMBL" id="KAL0337434.1"/>
    </source>
</evidence>
<dbReference type="GO" id="GO:0000976">
    <property type="term" value="F:transcription cis-regulatory region binding"/>
    <property type="evidence" value="ECO:0007669"/>
    <property type="project" value="TreeGrafter"/>
</dbReference>
<dbReference type="InterPro" id="IPR044823">
    <property type="entry name" value="ASIL1/2-like"/>
</dbReference>
<dbReference type="InterPro" id="IPR044822">
    <property type="entry name" value="Myb_DNA-bind_4"/>
</dbReference>
<sequence>MANSSNGNDQQASLDSGFFYVINHGIDKKFMDEVFSQSKKFFSLPMEEKMKLLRNEKNRGYTPVFDEHLDPVNQIHDMQKPGCQASGLGVCTAIERIAYFVEPNHDCVVECLPTCQSEKNPPKFLPVSMRCFSRFPPIKCQDYLLQSVKLEYEADTMLTFRLTYWDPTLLVVFNYQGQFTETKHRELFKQNPTSMRNPNSYTYRTHNGIEFEDSDSDENEEKNPDQSFTQNGNFYNYEDSKRHPKKRKLESCVSNYEFAPRRDIWNEEESFALLEAWGERYVELGWRSLRAEDWAEVTEKVLEMSGVERTEVECRNQLDVLKNKYKKERAKVESGHGSKWVYFKKMDALLNTSTRGHCGLGCGVDSGEYVFMNPRVYLDKSNVLDEMRDSPGQSDEDNEDDQDEDLGGHKEDDGESARLLADSIQRFGDIYEKIEESKRKQMLELEAMRQDFQRELELQKKQIFERAQAEIARIREMDDDEDDNTDTSVENLGD</sequence>
<dbReference type="PANTHER" id="PTHR31307:SF8">
    <property type="entry name" value="ALCOHOL DEHYDROGENASE TRANSCRIPTION FACTOR MYB_SANT-LIKE FAMILY PROTEIN"/>
    <property type="match status" value="1"/>
</dbReference>
<dbReference type="GO" id="GO:0005634">
    <property type="term" value="C:nucleus"/>
    <property type="evidence" value="ECO:0007669"/>
    <property type="project" value="TreeGrafter"/>
</dbReference>
<protein>
    <submittedName>
        <fullName evidence="7">Trihelix transcription factor ASIL2</fullName>
    </submittedName>
</protein>
<dbReference type="Pfam" id="PF14226">
    <property type="entry name" value="DIOX_N"/>
    <property type="match status" value="1"/>
</dbReference>
<evidence type="ECO:0000256" key="4">
    <source>
        <dbReference type="SAM" id="MobiDB-lite"/>
    </source>
</evidence>
<keyword evidence="3" id="KW-0175">Coiled coil</keyword>
<evidence type="ECO:0000259" key="6">
    <source>
        <dbReference type="Pfam" id="PF14226"/>
    </source>
</evidence>
<name>A0AAW2N384_9LAMI</name>
<gene>
    <name evidence="7" type="ORF">Scaly_2018500</name>
</gene>
<dbReference type="GO" id="GO:0046872">
    <property type="term" value="F:metal ion binding"/>
    <property type="evidence" value="ECO:0007669"/>
    <property type="project" value="UniProtKB-KW"/>
</dbReference>
<dbReference type="AlphaFoldDB" id="A0AAW2N384"/>
<keyword evidence="2" id="KW-0408">Iron</keyword>
<feature type="compositionally biased region" description="Basic and acidic residues" evidence="4">
    <location>
        <begin position="406"/>
        <end position="415"/>
    </location>
</feature>
<accession>A0AAW2N384</accession>
<evidence type="ECO:0000259" key="5">
    <source>
        <dbReference type="Pfam" id="PF13837"/>
    </source>
</evidence>
<feature type="compositionally biased region" description="Acidic residues" evidence="4">
    <location>
        <begin position="394"/>
        <end position="405"/>
    </location>
</feature>
<comment type="caution">
    <text evidence="7">The sequence shown here is derived from an EMBL/GenBank/DDBJ whole genome shotgun (WGS) entry which is preliminary data.</text>
</comment>
<evidence type="ECO:0000256" key="1">
    <source>
        <dbReference type="ARBA" id="ARBA00022723"/>
    </source>
</evidence>
<dbReference type="InterPro" id="IPR026992">
    <property type="entry name" value="DIOX_N"/>
</dbReference>
<dbReference type="Gene3D" id="2.60.120.330">
    <property type="entry name" value="B-lactam Antibiotic, Isopenicillin N Synthase, Chain"/>
    <property type="match status" value="2"/>
</dbReference>
<dbReference type="PANTHER" id="PTHR31307">
    <property type="entry name" value="TRIHELIX TRANSCRIPTION FACTOR ASIL2"/>
    <property type="match status" value="1"/>
</dbReference>
<feature type="region of interest" description="Disordered" evidence="4">
    <location>
        <begin position="474"/>
        <end position="494"/>
    </location>
</feature>
<feature type="compositionally biased region" description="Polar residues" evidence="4">
    <location>
        <begin position="225"/>
        <end position="234"/>
    </location>
</feature>
<feature type="compositionally biased region" description="Acidic residues" evidence="4">
    <location>
        <begin position="210"/>
        <end position="220"/>
    </location>
</feature>